<name>J3JE69_9EURY</name>
<organism evidence="2 3">
    <name type="scientific">Halogranum salarium B-1</name>
    <dbReference type="NCBI Taxonomy" id="1210908"/>
    <lineage>
        <taxon>Archaea</taxon>
        <taxon>Methanobacteriati</taxon>
        <taxon>Methanobacteriota</taxon>
        <taxon>Stenosarchaea group</taxon>
        <taxon>Halobacteria</taxon>
        <taxon>Halobacteriales</taxon>
        <taxon>Haloferacaceae</taxon>
    </lineage>
</organism>
<protein>
    <submittedName>
        <fullName evidence="2">Uncharacterized protein</fullName>
    </submittedName>
</protein>
<evidence type="ECO:0000313" key="3">
    <source>
        <dbReference type="Proteomes" id="UP000007813"/>
    </source>
</evidence>
<evidence type="ECO:0000313" key="2">
    <source>
        <dbReference type="EMBL" id="EJN58106.1"/>
    </source>
</evidence>
<accession>J3JE69</accession>
<feature type="region of interest" description="Disordered" evidence="1">
    <location>
        <begin position="1"/>
        <end position="22"/>
    </location>
</feature>
<feature type="compositionally biased region" description="Basic and acidic residues" evidence="1">
    <location>
        <begin position="9"/>
        <end position="22"/>
    </location>
</feature>
<comment type="caution">
    <text evidence="2">The sequence shown here is derived from an EMBL/GenBank/DDBJ whole genome shotgun (WGS) entry which is preliminary data.</text>
</comment>
<sequence>MILSGGLGDGRRLSHRDSPHLGEHVKGRSAVRRLCPFSPHRPLVVTRNKEILKFLSYLDICRGKEIFSGR</sequence>
<reference evidence="2 3" key="1">
    <citation type="journal article" date="2012" name="J. Bacteriol.">
        <title>Draft Genome Sequence of the Extremely Halophilic Archaeon Halogranum salarium B-1T.</title>
        <authorList>
            <person name="Kim K.K."/>
            <person name="Lee K.C."/>
            <person name="Lee J.S."/>
        </authorList>
    </citation>
    <scope>NUCLEOTIDE SEQUENCE [LARGE SCALE GENOMIC DNA]</scope>
    <source>
        <strain evidence="2 3">B-1</strain>
    </source>
</reference>
<evidence type="ECO:0000256" key="1">
    <source>
        <dbReference type="SAM" id="MobiDB-lite"/>
    </source>
</evidence>
<proteinExistence type="predicted"/>
<dbReference type="Proteomes" id="UP000007813">
    <property type="component" value="Unassembled WGS sequence"/>
</dbReference>
<dbReference type="AlphaFoldDB" id="J3JE69"/>
<gene>
    <name evidence="2" type="ORF">HSB1_35230</name>
</gene>
<dbReference type="EMBL" id="ALJD01000009">
    <property type="protein sequence ID" value="EJN58106.1"/>
    <property type="molecule type" value="Genomic_DNA"/>
</dbReference>